<dbReference type="AlphaFoldDB" id="A0A432JJT9"/>
<keyword evidence="4" id="KW-0249">Electron transport</keyword>
<protein>
    <recommendedName>
        <fullName evidence="8">Bacterioferritin-associated ferredoxin</fullName>
    </recommendedName>
</protein>
<keyword evidence="2" id="KW-0001">2Fe-2S</keyword>
<evidence type="ECO:0000256" key="9">
    <source>
        <dbReference type="ARBA" id="ARBA00046332"/>
    </source>
</evidence>
<organism evidence="11">
    <name type="scientific">Billgrantia gudaonensis</name>
    <dbReference type="NCBI Taxonomy" id="376427"/>
    <lineage>
        <taxon>Bacteria</taxon>
        <taxon>Pseudomonadati</taxon>
        <taxon>Pseudomonadota</taxon>
        <taxon>Gammaproteobacteria</taxon>
        <taxon>Oceanospirillales</taxon>
        <taxon>Halomonadaceae</taxon>
        <taxon>Billgrantia</taxon>
    </lineage>
</organism>
<dbReference type="PANTHER" id="PTHR37424">
    <property type="entry name" value="BACTERIOFERRITIN-ASSOCIATED FERREDOXIN"/>
    <property type="match status" value="1"/>
</dbReference>
<dbReference type="GO" id="GO:0051537">
    <property type="term" value="F:2 iron, 2 sulfur cluster binding"/>
    <property type="evidence" value="ECO:0007669"/>
    <property type="project" value="UniProtKB-KW"/>
</dbReference>
<proteinExistence type="inferred from homology"/>
<dbReference type="Pfam" id="PF04324">
    <property type="entry name" value="Fer2_BFD"/>
    <property type="match status" value="1"/>
</dbReference>
<evidence type="ECO:0000256" key="2">
    <source>
        <dbReference type="ARBA" id="ARBA00022714"/>
    </source>
</evidence>
<keyword evidence="1" id="KW-0813">Transport</keyword>
<evidence type="ECO:0000313" key="11">
    <source>
        <dbReference type="EMBL" id="RUA22859.1"/>
    </source>
</evidence>
<evidence type="ECO:0000256" key="5">
    <source>
        <dbReference type="ARBA" id="ARBA00023004"/>
    </source>
</evidence>
<dbReference type="Gene3D" id="1.10.10.1100">
    <property type="entry name" value="BFD-like [2Fe-2S]-binding domain"/>
    <property type="match status" value="1"/>
</dbReference>
<gene>
    <name evidence="11" type="ORF">DSL92_03245</name>
</gene>
<evidence type="ECO:0000259" key="10">
    <source>
        <dbReference type="Pfam" id="PF04324"/>
    </source>
</evidence>
<evidence type="ECO:0000256" key="8">
    <source>
        <dbReference type="ARBA" id="ARBA00039386"/>
    </source>
</evidence>
<dbReference type="PANTHER" id="PTHR37424:SF1">
    <property type="entry name" value="BACTERIOFERRITIN-ASSOCIATED FERREDOXIN"/>
    <property type="match status" value="1"/>
</dbReference>
<dbReference type="InterPro" id="IPR007419">
    <property type="entry name" value="BFD-like_2Fe2S-bd_dom"/>
</dbReference>
<keyword evidence="6" id="KW-0411">Iron-sulfur</keyword>
<evidence type="ECO:0000256" key="6">
    <source>
        <dbReference type="ARBA" id="ARBA00023014"/>
    </source>
</evidence>
<evidence type="ECO:0000256" key="4">
    <source>
        <dbReference type="ARBA" id="ARBA00022982"/>
    </source>
</evidence>
<evidence type="ECO:0000256" key="1">
    <source>
        <dbReference type="ARBA" id="ARBA00022448"/>
    </source>
</evidence>
<evidence type="ECO:0000256" key="7">
    <source>
        <dbReference type="ARBA" id="ARBA00034078"/>
    </source>
</evidence>
<sequence>MYCICKGVTDHRIRESVEGGARSWREVQSETGCGTQCGKCACVGTSRVKPSSTRCRPPWTIRLRGVMPHAYMANRRGLQHR</sequence>
<reference evidence="11" key="1">
    <citation type="submission" date="2018-12" db="EMBL/GenBank/DDBJ databases">
        <authorList>
            <person name="Jadhav K."/>
            <person name="Kushwaha B."/>
            <person name="Jadhav I."/>
        </authorList>
    </citation>
    <scope>NUCLEOTIDE SEQUENCE [LARGE SCALE GENOMIC DNA]</scope>
    <source>
        <strain evidence="11">SBS 10</strain>
    </source>
</reference>
<dbReference type="EMBL" id="RXHI01000008">
    <property type="protein sequence ID" value="RUA22859.1"/>
    <property type="molecule type" value="Genomic_DNA"/>
</dbReference>
<accession>A0A432JJT9</accession>
<evidence type="ECO:0000256" key="3">
    <source>
        <dbReference type="ARBA" id="ARBA00022723"/>
    </source>
</evidence>
<name>A0A432JJT9_9GAMM</name>
<keyword evidence="3" id="KW-0479">Metal-binding</keyword>
<feature type="domain" description="BFD-like [2Fe-2S]-binding" evidence="10">
    <location>
        <begin position="3"/>
        <end position="41"/>
    </location>
</feature>
<dbReference type="InterPro" id="IPR052371">
    <property type="entry name" value="BFD-associated_ferredoxin"/>
</dbReference>
<dbReference type="GO" id="GO:0046872">
    <property type="term" value="F:metal ion binding"/>
    <property type="evidence" value="ECO:0007669"/>
    <property type="project" value="UniProtKB-KW"/>
</dbReference>
<keyword evidence="5" id="KW-0408">Iron</keyword>
<dbReference type="InterPro" id="IPR041854">
    <property type="entry name" value="BFD-like_2Fe2S-bd_dom_sf"/>
</dbReference>
<comment type="cofactor">
    <cofactor evidence="7">
        <name>[2Fe-2S] cluster</name>
        <dbReference type="ChEBI" id="CHEBI:190135"/>
    </cofactor>
</comment>
<comment type="similarity">
    <text evidence="9">Belongs to the Bfd family.</text>
</comment>
<comment type="caution">
    <text evidence="11">The sequence shown here is derived from an EMBL/GenBank/DDBJ whole genome shotgun (WGS) entry which is preliminary data.</text>
</comment>